<dbReference type="InterPro" id="IPR000515">
    <property type="entry name" value="MetI-like"/>
</dbReference>
<evidence type="ECO:0000256" key="5">
    <source>
        <dbReference type="ARBA" id="ARBA00022989"/>
    </source>
</evidence>
<dbReference type="Gene3D" id="1.10.3720.10">
    <property type="entry name" value="MetI-like"/>
    <property type="match status" value="1"/>
</dbReference>
<evidence type="ECO:0000256" key="3">
    <source>
        <dbReference type="ARBA" id="ARBA00022475"/>
    </source>
</evidence>
<evidence type="ECO:0000256" key="4">
    <source>
        <dbReference type="ARBA" id="ARBA00022692"/>
    </source>
</evidence>
<sequence length="300" mass="33135">MKMTTDGSLAHKAGPAQNAGRPALSRPFKPKWAWLSNLVLLIYALLTLYPLLWLFLSSFKTNQEFFGKPFALPSTWHFDNYKRAWEIAGIGPAFLNSVIVTLSAIVLTLFLGTLTAYVVSRMNFRFKGLVMSLFVAGMLIPIHSTLVPLFIMMNEFGILDTYASLILPYAAFELPVAIFVVGAYLTSVPKDLEEASMIDGNGYWGTFFRVVAPLAVPAMATIFILGFLRFWNDFAFALVFINNQALKTLPLSLSVFSDGYGTDYSLTTAAMSIAVIPTIVIYLIFQEQIMKGMVAGSVKG</sequence>
<evidence type="ECO:0000256" key="8">
    <source>
        <dbReference type="SAM" id="MobiDB-lite"/>
    </source>
</evidence>
<comment type="caution">
    <text evidence="10">The sequence shown here is derived from an EMBL/GenBank/DDBJ whole genome shotgun (WGS) entry which is preliminary data.</text>
</comment>
<dbReference type="PANTHER" id="PTHR43744">
    <property type="entry name" value="ABC TRANSPORTER PERMEASE PROTEIN MG189-RELATED-RELATED"/>
    <property type="match status" value="1"/>
</dbReference>
<keyword evidence="5 7" id="KW-1133">Transmembrane helix</keyword>
<dbReference type="Proteomes" id="UP001161691">
    <property type="component" value="Unassembled WGS sequence"/>
</dbReference>
<evidence type="ECO:0000259" key="9">
    <source>
        <dbReference type="PROSITE" id="PS50928"/>
    </source>
</evidence>
<comment type="subcellular location">
    <subcellularLocation>
        <location evidence="1 7">Cell membrane</location>
        <topology evidence="1 7">Multi-pass membrane protein</topology>
    </subcellularLocation>
</comment>
<organism evidence="10 11">
    <name type="scientific">Cohnella hashimotonis</name>
    <dbReference type="NCBI Taxonomy" id="2826895"/>
    <lineage>
        <taxon>Bacteria</taxon>
        <taxon>Bacillati</taxon>
        <taxon>Bacillota</taxon>
        <taxon>Bacilli</taxon>
        <taxon>Bacillales</taxon>
        <taxon>Paenibacillaceae</taxon>
        <taxon>Cohnella</taxon>
    </lineage>
</organism>
<keyword evidence="6 7" id="KW-0472">Membrane</keyword>
<evidence type="ECO:0000313" key="10">
    <source>
        <dbReference type="EMBL" id="MDI4649327.1"/>
    </source>
</evidence>
<feature type="transmembrane region" description="Helical" evidence="7">
    <location>
        <begin position="165"/>
        <end position="186"/>
    </location>
</feature>
<gene>
    <name evidence="10" type="ORF">KB449_30610</name>
</gene>
<proteinExistence type="inferred from homology"/>
<dbReference type="EMBL" id="JAGRPV010000001">
    <property type="protein sequence ID" value="MDI4649327.1"/>
    <property type="molecule type" value="Genomic_DNA"/>
</dbReference>
<feature type="transmembrane region" description="Helical" evidence="7">
    <location>
        <begin position="93"/>
        <end position="117"/>
    </location>
</feature>
<dbReference type="PANTHER" id="PTHR43744:SF12">
    <property type="entry name" value="ABC TRANSPORTER PERMEASE PROTEIN MG189-RELATED"/>
    <property type="match status" value="1"/>
</dbReference>
<reference evidence="10" key="1">
    <citation type="submission" date="2023-04" db="EMBL/GenBank/DDBJ databases">
        <title>Comparative genomic analysis of Cohnella hashimotonis sp. nov., isolated from the International Space Station.</title>
        <authorList>
            <person name="Venkateswaran K."/>
            <person name="Simpson A."/>
        </authorList>
    </citation>
    <scope>NUCLEOTIDE SEQUENCE</scope>
    <source>
        <strain evidence="10">F6_2S_P_1</strain>
    </source>
</reference>
<feature type="transmembrane region" description="Helical" evidence="7">
    <location>
        <begin position="207"/>
        <end position="231"/>
    </location>
</feature>
<accession>A0ABT6TR52</accession>
<feature type="transmembrane region" description="Helical" evidence="7">
    <location>
        <begin position="129"/>
        <end position="153"/>
    </location>
</feature>
<keyword evidence="11" id="KW-1185">Reference proteome</keyword>
<feature type="transmembrane region" description="Helical" evidence="7">
    <location>
        <begin position="34"/>
        <end position="56"/>
    </location>
</feature>
<evidence type="ECO:0000313" key="11">
    <source>
        <dbReference type="Proteomes" id="UP001161691"/>
    </source>
</evidence>
<keyword evidence="3" id="KW-1003">Cell membrane</keyword>
<protein>
    <submittedName>
        <fullName evidence="10">Carbohydrate ABC transporter permease</fullName>
    </submittedName>
</protein>
<dbReference type="PROSITE" id="PS50928">
    <property type="entry name" value="ABC_TM1"/>
    <property type="match status" value="1"/>
</dbReference>
<name>A0ABT6TR52_9BACL</name>
<keyword evidence="2 7" id="KW-0813">Transport</keyword>
<evidence type="ECO:0000256" key="7">
    <source>
        <dbReference type="RuleBase" id="RU363032"/>
    </source>
</evidence>
<evidence type="ECO:0000256" key="6">
    <source>
        <dbReference type="ARBA" id="ARBA00023136"/>
    </source>
</evidence>
<dbReference type="Pfam" id="PF00528">
    <property type="entry name" value="BPD_transp_1"/>
    <property type="match status" value="1"/>
</dbReference>
<keyword evidence="4 7" id="KW-0812">Transmembrane</keyword>
<evidence type="ECO:0000256" key="2">
    <source>
        <dbReference type="ARBA" id="ARBA00022448"/>
    </source>
</evidence>
<dbReference type="InterPro" id="IPR035906">
    <property type="entry name" value="MetI-like_sf"/>
</dbReference>
<dbReference type="CDD" id="cd06261">
    <property type="entry name" value="TM_PBP2"/>
    <property type="match status" value="1"/>
</dbReference>
<evidence type="ECO:0000256" key="1">
    <source>
        <dbReference type="ARBA" id="ARBA00004651"/>
    </source>
</evidence>
<feature type="region of interest" description="Disordered" evidence="8">
    <location>
        <begin position="1"/>
        <end position="22"/>
    </location>
</feature>
<comment type="similarity">
    <text evidence="7">Belongs to the binding-protein-dependent transport system permease family.</text>
</comment>
<dbReference type="SUPFAM" id="SSF161098">
    <property type="entry name" value="MetI-like"/>
    <property type="match status" value="1"/>
</dbReference>
<feature type="transmembrane region" description="Helical" evidence="7">
    <location>
        <begin position="264"/>
        <end position="285"/>
    </location>
</feature>
<feature type="domain" description="ABC transmembrane type-1" evidence="9">
    <location>
        <begin position="94"/>
        <end position="285"/>
    </location>
</feature>